<keyword evidence="1" id="KW-0233">DNA recombination</keyword>
<dbReference type="Gene3D" id="3.40.50.300">
    <property type="entry name" value="P-loop containing nucleotide triphosphate hydrolases"/>
    <property type="match status" value="1"/>
</dbReference>
<dbReference type="PANTHER" id="PTHR47642:SF5">
    <property type="entry name" value="ATP-DEPENDENT DNA HELICASE"/>
    <property type="match status" value="1"/>
</dbReference>
<dbReference type="GO" id="GO:0016787">
    <property type="term" value="F:hydrolase activity"/>
    <property type="evidence" value="ECO:0007669"/>
    <property type="project" value="UniProtKB-KW"/>
</dbReference>
<dbReference type="InterPro" id="IPR027417">
    <property type="entry name" value="P-loop_NTPase"/>
</dbReference>
<dbReference type="InterPro" id="IPR051055">
    <property type="entry name" value="PIF1_helicase"/>
</dbReference>
<evidence type="ECO:0000313" key="4">
    <source>
        <dbReference type="Proteomes" id="UP000827092"/>
    </source>
</evidence>
<keyword evidence="1" id="KW-0227">DNA damage</keyword>
<keyword evidence="1" id="KW-0067">ATP-binding</keyword>
<dbReference type="AlphaFoldDB" id="A0AAV6TP09"/>
<reference evidence="3 4" key="1">
    <citation type="journal article" date="2022" name="Nat. Ecol. Evol.">
        <title>A masculinizing supergene underlies an exaggerated male reproductive morph in a spider.</title>
        <authorList>
            <person name="Hendrickx F."/>
            <person name="De Corte Z."/>
            <person name="Sonet G."/>
            <person name="Van Belleghem S.M."/>
            <person name="Kostlbacher S."/>
            <person name="Vangestel C."/>
        </authorList>
    </citation>
    <scope>NUCLEOTIDE SEQUENCE [LARGE SCALE GENOMIC DNA]</scope>
    <source>
        <strain evidence="3">W744_W776</strain>
    </source>
</reference>
<keyword evidence="4" id="KW-1185">Reference proteome</keyword>
<dbReference type="PANTHER" id="PTHR47642">
    <property type="entry name" value="ATP-DEPENDENT DNA HELICASE"/>
    <property type="match status" value="1"/>
</dbReference>
<dbReference type="GO" id="GO:0000723">
    <property type="term" value="P:telomere maintenance"/>
    <property type="evidence" value="ECO:0007669"/>
    <property type="project" value="InterPro"/>
</dbReference>
<comment type="similarity">
    <text evidence="1">Belongs to the helicase family.</text>
</comment>
<name>A0AAV6TP09_9ARAC</name>
<dbReference type="Proteomes" id="UP000827092">
    <property type="component" value="Unassembled WGS sequence"/>
</dbReference>
<feature type="non-terminal residue" evidence="3">
    <location>
        <position position="1"/>
    </location>
</feature>
<dbReference type="GO" id="GO:0043139">
    <property type="term" value="F:5'-3' DNA helicase activity"/>
    <property type="evidence" value="ECO:0007669"/>
    <property type="project" value="UniProtKB-EC"/>
</dbReference>
<keyword evidence="1" id="KW-0234">DNA repair</keyword>
<keyword evidence="1" id="KW-0547">Nucleotide-binding</keyword>
<dbReference type="GO" id="GO:0006281">
    <property type="term" value="P:DNA repair"/>
    <property type="evidence" value="ECO:0007669"/>
    <property type="project" value="UniProtKB-KW"/>
</dbReference>
<evidence type="ECO:0000259" key="2">
    <source>
        <dbReference type="Pfam" id="PF05970"/>
    </source>
</evidence>
<organism evidence="3 4">
    <name type="scientific">Oedothorax gibbosus</name>
    <dbReference type="NCBI Taxonomy" id="931172"/>
    <lineage>
        <taxon>Eukaryota</taxon>
        <taxon>Metazoa</taxon>
        <taxon>Ecdysozoa</taxon>
        <taxon>Arthropoda</taxon>
        <taxon>Chelicerata</taxon>
        <taxon>Arachnida</taxon>
        <taxon>Araneae</taxon>
        <taxon>Araneomorphae</taxon>
        <taxon>Entelegynae</taxon>
        <taxon>Araneoidea</taxon>
        <taxon>Linyphiidae</taxon>
        <taxon>Erigoninae</taxon>
        <taxon>Oedothorax</taxon>
    </lineage>
</organism>
<evidence type="ECO:0000256" key="1">
    <source>
        <dbReference type="RuleBase" id="RU363044"/>
    </source>
</evidence>
<comment type="caution">
    <text evidence="3">The sequence shown here is derived from an EMBL/GenBank/DDBJ whole genome shotgun (WGS) entry which is preliminary data.</text>
</comment>
<comment type="catalytic activity">
    <reaction evidence="1">
        <text>ATP + H2O = ADP + phosphate + H(+)</text>
        <dbReference type="Rhea" id="RHEA:13065"/>
        <dbReference type="ChEBI" id="CHEBI:15377"/>
        <dbReference type="ChEBI" id="CHEBI:15378"/>
        <dbReference type="ChEBI" id="CHEBI:30616"/>
        <dbReference type="ChEBI" id="CHEBI:43474"/>
        <dbReference type="ChEBI" id="CHEBI:456216"/>
        <dbReference type="EC" id="5.6.2.3"/>
    </reaction>
</comment>
<protein>
    <recommendedName>
        <fullName evidence="1">ATP-dependent DNA helicase</fullName>
        <ecNumber evidence="1">5.6.2.3</ecNumber>
    </recommendedName>
</protein>
<sequence>PLVEHNDEESKQPRVWCVGSSGYTFRKSSVWKRQEHSHKVRQCLQEQTEKGEILQEGPGVGRKLYRIIRIIARGRPISSTAQRARDDVCLYDFVKCYDVVKETKSSLETYKFEFGYVKKRKRECLVSHKIYNVQQNPENYFYSLLLLFKPWRNPLKGHYETYTEAFNTCKEDLLSAVEHHDKLEEIRPAKYEVETLVSDPAQNSKYEADHEKNYKADEINKIEAAGAMVEFRDALANEKENSAVLADSMNTDQKRVFEYVTNKLTGNDGVLRHFVSGVGGTGKSFLIRVLKSWVKKNLKKEVAVCAPTGIAAFNINGLTLHRLLQLPIEHGGVQEYKSLNDDVLQILRSDLKDMVLLIIDEISMVSNISLLYIHLRLSKIFNTLLEDDGWFGKINILFFWRLTSASPCYAASTFHRIDNIGSGKVLVVPACNTHLAGPVFL</sequence>
<dbReference type="GO" id="GO:0005524">
    <property type="term" value="F:ATP binding"/>
    <property type="evidence" value="ECO:0007669"/>
    <property type="project" value="UniProtKB-KW"/>
</dbReference>
<dbReference type="InterPro" id="IPR010285">
    <property type="entry name" value="DNA_helicase_pif1-like_DEAD"/>
</dbReference>
<dbReference type="GO" id="GO:0006310">
    <property type="term" value="P:DNA recombination"/>
    <property type="evidence" value="ECO:0007669"/>
    <property type="project" value="UniProtKB-KW"/>
</dbReference>
<comment type="cofactor">
    <cofactor evidence="1">
        <name>Mg(2+)</name>
        <dbReference type="ChEBI" id="CHEBI:18420"/>
    </cofactor>
</comment>
<keyword evidence="1" id="KW-0347">Helicase</keyword>
<dbReference type="SUPFAM" id="SSF52540">
    <property type="entry name" value="P-loop containing nucleoside triphosphate hydrolases"/>
    <property type="match status" value="1"/>
</dbReference>
<dbReference type="EMBL" id="JAFNEN010001683">
    <property type="protein sequence ID" value="KAG8173513.1"/>
    <property type="molecule type" value="Genomic_DNA"/>
</dbReference>
<keyword evidence="1" id="KW-0378">Hydrolase</keyword>
<gene>
    <name evidence="3" type="ORF">JTE90_022463</name>
</gene>
<feature type="domain" description="DNA helicase Pif1-like DEAD-box helicase" evidence="2">
    <location>
        <begin position="249"/>
        <end position="397"/>
    </location>
</feature>
<proteinExistence type="inferred from homology"/>
<dbReference type="EC" id="5.6.2.3" evidence="1"/>
<accession>A0AAV6TP09</accession>
<dbReference type="Pfam" id="PF05970">
    <property type="entry name" value="PIF1"/>
    <property type="match status" value="1"/>
</dbReference>
<evidence type="ECO:0000313" key="3">
    <source>
        <dbReference type="EMBL" id="KAG8173513.1"/>
    </source>
</evidence>